<evidence type="ECO:0000256" key="1">
    <source>
        <dbReference type="SAM" id="MobiDB-lite"/>
    </source>
</evidence>
<feature type="domain" description="Filamentous haemagglutinin FhaB/tRNA nuclease CdiA-like TPS" evidence="2">
    <location>
        <begin position="79"/>
        <end position="191"/>
    </location>
</feature>
<evidence type="ECO:0000259" key="2">
    <source>
        <dbReference type="SMART" id="SM00912"/>
    </source>
</evidence>
<feature type="region of interest" description="Disordered" evidence="1">
    <location>
        <begin position="1303"/>
        <end position="1353"/>
    </location>
</feature>
<dbReference type="PANTHER" id="PTHR12338:SF5">
    <property type="entry name" value="ANTIGEN 43-RELATED"/>
    <property type="match status" value="1"/>
</dbReference>
<dbReference type="SMART" id="SM00912">
    <property type="entry name" value="Haemagg_act"/>
    <property type="match status" value="1"/>
</dbReference>
<dbReference type="InterPro" id="IPR050909">
    <property type="entry name" value="Bact_Autotransporter_VF"/>
</dbReference>
<gene>
    <name evidence="3" type="ORF">C798_01635</name>
</gene>
<accession>A0A6M3ZK14</accession>
<dbReference type="Pfam" id="PF05860">
    <property type="entry name" value="TPS"/>
    <property type="match status" value="1"/>
</dbReference>
<dbReference type="PANTHER" id="PTHR12338">
    <property type="entry name" value="AUTOTRANSPORTER"/>
    <property type="match status" value="1"/>
</dbReference>
<dbReference type="Gene3D" id="2.160.20.10">
    <property type="entry name" value="Single-stranded right-handed beta-helix, Pectin lyase-like"/>
    <property type="match status" value="1"/>
</dbReference>
<sequence length="1408" mass="139858">MQTPAQPAIALLPPSITVRVGKRKLTLSWRARKPLPVLLSRLLRRSWLRVLAPCLRISVAAAAVCGAWQAPVLAAAPAPGTLPTGWSVVNGNVSFSQSGNTLNINQLSPQAIARFASFSIGSDAAVNVAQPSSSAALLAKVSGGDISQIYGKLSANGTVVLYNPNGVVIGPSGTVDAGRFIATSLAISDSDFLAGKLNFAKDGSAGLVDNQGKINSATGGSVYLIGGSVSNSGIINSPQGEVILAAGQTVTLADTATPGVTVNVTGSAGNVTNLGTITAEAGRIGVAAGLITNSGVINASSVVREGGRIFLRAAGNLTTTANSSISADGTTGGNVTLYAQNKAFIDGDVSATGAPGKGGFVETSGLQRLAVVKVPKVGSGGTWLIDPYDLEVVPSNLSNVTGTLDSCTSTYAVSVTGNSSTIAASTLSAQLSDGVNVTLNTTGNGTQAGNILISAAINKTGETSSTLTLNAANNITINADIASDSQGTLGLDLNMGLGNAGVSHVATIGNGASIRLNGGAMNVRNGFVGGDSGGSANGTLSISNGNVNLAYMGGGEGPSGSLYAGQVNIGGNGSLTTGGGSEVSISGLNNNGTVSFGSGYNNLTIGAAGISNNGTLNITGRGQLTSAGDVVNNANGSILVSGGSNFTLAGQGQWTNNGTLNISGSNTQLSMNDNVSLTNNGQMNIGSGAALYGNITDSNSHDFTNNGTLTLLNGNLTATNITNNANATISGNGTLNTSSSGSIDNYGTLSPGGSGTVGALTIGGGKFEQHDSGKMLIDIGSNVSGGYDQITFVGNTSVTLNGTLQTHLLNNYTSSSVLQPFGNKAVGGYFRYVTGDVITVGGAEQMVKASYGDGILGLSLRGAETFTASAAGDWGSNSSWNSTGNSYLPTQIDNVVFGQNANLSHQSGNDVVASLELDGNGTLNLSGGNLTVRNTATINGTANVSGGTFIVNGNTSGNGTITIGGTNDGPVNTQSVRSAVRTLVASDSLITEGNVTLNNTAQSTLTVQLNHGNLTLGGNVHLGSLTVSDGTVTGNTGSRLVADYFSQQGGNLSLADASFSLTCGTLAVGNITANNLELNASGELAQNDGTSLHVKSQLIAAASTGISLSNSGNQIAGFAANNSGTGDITLKNTLNTTDASAVSINGVSTATGNVSIDNTGGVVTSAIGSKADFLGSLPLNSDGSTVSASSRLATLGINSTGQLKSANGSVSVVTHSPLTIGAGGVSATGTITLTASASSGNNDTLIVNGVLVSTGGNINLTAGDTMTINANISTSPPGVALFSVQSGQVVGYAQGVTIRDANGTRTPVTASTTNANSSSTSSSGVSNSSTVVSTPSQTAQVVQQQQNQQSQNLQTTVNKVQLSDTTGYQSTVIQQNNSSGQTTGGTSGNFGDEGGERKQNKKPLPMCT</sequence>
<name>A0A6M3ZK14_9BURK</name>
<dbReference type="EMBL" id="CP008956">
    <property type="protein sequence ID" value="QJP98975.1"/>
    <property type="molecule type" value="Genomic_DNA"/>
</dbReference>
<proteinExistence type="predicted"/>
<evidence type="ECO:0000313" key="3">
    <source>
        <dbReference type="EMBL" id="QJP98975.1"/>
    </source>
</evidence>
<dbReference type="NCBIfam" id="TIGR01901">
    <property type="entry name" value="adhes_NPXG"/>
    <property type="match status" value="1"/>
</dbReference>
<dbReference type="InterPro" id="IPR012334">
    <property type="entry name" value="Pectin_lyas_fold"/>
</dbReference>
<organism evidence="3 4">
    <name type="scientific">Herbaspirillum rubrisubalbicans Os34</name>
    <dbReference type="NCBI Taxonomy" id="1235827"/>
    <lineage>
        <taxon>Bacteria</taxon>
        <taxon>Pseudomonadati</taxon>
        <taxon>Pseudomonadota</taxon>
        <taxon>Betaproteobacteria</taxon>
        <taxon>Burkholderiales</taxon>
        <taxon>Oxalobacteraceae</taxon>
        <taxon>Herbaspirillum</taxon>
    </lineage>
</organism>
<dbReference type="InterPro" id="IPR008638">
    <property type="entry name" value="FhaB/CdiA-like_TPS"/>
</dbReference>
<feature type="compositionally biased region" description="Gly residues" evidence="1">
    <location>
        <begin position="1382"/>
        <end position="1392"/>
    </location>
</feature>
<dbReference type="InterPro" id="IPR011050">
    <property type="entry name" value="Pectin_lyase_fold/virulence"/>
</dbReference>
<dbReference type="SUPFAM" id="SSF51126">
    <property type="entry name" value="Pectin lyase-like"/>
    <property type="match status" value="1"/>
</dbReference>
<reference evidence="3 4" key="1">
    <citation type="journal article" date="2012" name="J. Bacteriol.">
        <title>Genome sequence of the pathogenic Herbaspirillum seropedicae strain Os34, isolated from rice roots.</title>
        <authorList>
            <person name="Ye W."/>
            <person name="Ye S."/>
            <person name="Liu J."/>
            <person name="Chang S."/>
            <person name="Chen M."/>
            <person name="Zhu B."/>
            <person name="Guo L."/>
            <person name="An Q."/>
        </authorList>
    </citation>
    <scope>NUCLEOTIDE SEQUENCE [LARGE SCALE GENOMIC DNA]</scope>
    <source>
        <strain evidence="3 4">Os34</strain>
    </source>
</reference>
<protein>
    <submittedName>
        <fullName evidence="3">Filamentous hemagglutinin N-terminal domain-containing protein</fullName>
    </submittedName>
</protein>
<dbReference type="Proteomes" id="UP000501648">
    <property type="component" value="Chromosome"/>
</dbReference>
<feature type="region of interest" description="Disordered" evidence="1">
    <location>
        <begin position="1373"/>
        <end position="1408"/>
    </location>
</feature>
<evidence type="ECO:0000313" key="4">
    <source>
        <dbReference type="Proteomes" id="UP000501648"/>
    </source>
</evidence>
<feature type="compositionally biased region" description="Low complexity" evidence="1">
    <location>
        <begin position="1306"/>
        <end position="1353"/>
    </location>
</feature>